<accession>A0A0E9PCI9</accession>
<name>A0A0E9PCI9_ANGAN</name>
<dbReference type="AlphaFoldDB" id="A0A0E9PCI9"/>
<feature type="region of interest" description="Disordered" evidence="1">
    <location>
        <begin position="1"/>
        <end position="21"/>
    </location>
</feature>
<sequence>MLNRGLMDCEKPSSVRRSKKAKVQLGRLLEISRETAKTANVPT</sequence>
<dbReference type="EMBL" id="GBXM01107009">
    <property type="protein sequence ID" value="JAH01568.1"/>
    <property type="molecule type" value="Transcribed_RNA"/>
</dbReference>
<organism evidence="2">
    <name type="scientific">Anguilla anguilla</name>
    <name type="common">European freshwater eel</name>
    <name type="synonym">Muraena anguilla</name>
    <dbReference type="NCBI Taxonomy" id="7936"/>
    <lineage>
        <taxon>Eukaryota</taxon>
        <taxon>Metazoa</taxon>
        <taxon>Chordata</taxon>
        <taxon>Craniata</taxon>
        <taxon>Vertebrata</taxon>
        <taxon>Euteleostomi</taxon>
        <taxon>Actinopterygii</taxon>
        <taxon>Neopterygii</taxon>
        <taxon>Teleostei</taxon>
        <taxon>Anguilliformes</taxon>
        <taxon>Anguillidae</taxon>
        <taxon>Anguilla</taxon>
    </lineage>
</organism>
<proteinExistence type="predicted"/>
<evidence type="ECO:0000256" key="1">
    <source>
        <dbReference type="SAM" id="MobiDB-lite"/>
    </source>
</evidence>
<protein>
    <submittedName>
        <fullName evidence="2">Uncharacterized protein</fullName>
    </submittedName>
</protein>
<reference evidence="2" key="1">
    <citation type="submission" date="2014-11" db="EMBL/GenBank/DDBJ databases">
        <authorList>
            <person name="Amaro Gonzalez C."/>
        </authorList>
    </citation>
    <scope>NUCLEOTIDE SEQUENCE</scope>
</reference>
<evidence type="ECO:0000313" key="2">
    <source>
        <dbReference type="EMBL" id="JAH01568.1"/>
    </source>
</evidence>
<reference evidence="2" key="2">
    <citation type="journal article" date="2015" name="Fish Shellfish Immunol.">
        <title>Early steps in the European eel (Anguilla anguilla)-Vibrio vulnificus interaction in the gills: Role of the RtxA13 toxin.</title>
        <authorList>
            <person name="Callol A."/>
            <person name="Pajuelo D."/>
            <person name="Ebbesson L."/>
            <person name="Teles M."/>
            <person name="MacKenzie S."/>
            <person name="Amaro C."/>
        </authorList>
    </citation>
    <scope>NUCLEOTIDE SEQUENCE</scope>
</reference>